<organism evidence="9 10">
    <name type="scientific">Cryptosporidium xiaoi</name>
    <dbReference type="NCBI Taxonomy" id="659607"/>
    <lineage>
        <taxon>Eukaryota</taxon>
        <taxon>Sar</taxon>
        <taxon>Alveolata</taxon>
        <taxon>Apicomplexa</taxon>
        <taxon>Conoidasida</taxon>
        <taxon>Coccidia</taxon>
        <taxon>Eucoccidiorida</taxon>
        <taxon>Eimeriorina</taxon>
        <taxon>Cryptosporidiidae</taxon>
        <taxon>Cryptosporidium</taxon>
    </lineage>
</organism>
<accession>A0AAV9XZX7</accession>
<feature type="transmembrane region" description="Helical" evidence="8">
    <location>
        <begin position="274"/>
        <end position="294"/>
    </location>
</feature>
<evidence type="ECO:0000256" key="8">
    <source>
        <dbReference type="SAM" id="Phobius"/>
    </source>
</evidence>
<dbReference type="EMBL" id="JAWDEY010000011">
    <property type="protein sequence ID" value="KAK6589780.1"/>
    <property type="molecule type" value="Genomic_DNA"/>
</dbReference>
<feature type="transmembrane region" description="Helical" evidence="8">
    <location>
        <begin position="594"/>
        <end position="613"/>
    </location>
</feature>
<sequence length="1129" mass="132393">MDKKKVDRMVYVNRMDKHGNSVINENNNRNKTTKLTVFSCIIFTLFLFLRHRMILRKTYEEQKMSLFSETGFYYSFYEEIVNSPTNIFSTIINKMIFDERTEYPDTINSISRFNIYQEICLGITYRLLREMFFRTKYFLSLLYSIQFEKHSFSEAILRNIDYKSRYFNTFISPFNFYYYVINTILGIGMGFLCGTSTYISNGSYISGLVCMGFLFGNFQLRLLSRISSLPLRENFALPIIWINNLILISIFKEKKKMNKKWALFFITSLIQLEFWQFSVFIIATQMVSAFIIYLLGYEHNVFELKLVNMIKIHLLSLACSYLLHFFNNYILFSLAMSVGISIFLSILVTRIFLNRGKNTEFSFFNSFFTGIFSLVIFILINKITSPFSNGDTHVYDMLKSLLFGNEFNNFDTMIYKMGGSEFSWITKQQLKMIHNSGVLYFFLPNIFFILTMVVIDLIKSIYSLNKSYSGTEYFKPNSSMLTYETKCSDDEVSLYSSSSRSSIYSSSTSSSPKSTTMSVNDWKTCNEYLIEQDYSVLKKTDKKDAVYMPLNISNENATYELQETKLETYILYFFIQTIFFCILAVIISRLRVLAIPYISIFAALLASKSYLLFLKNYYKDVYLTIFNKRSNEYSNIRTSKVKRGNFVVKMISNLLFLSLVLFMLSISFLRFPLSELKSGLISENNSSPSKSRLVDWINTNLPDGTPILADMVVSSTLRLMTNAKIVTHPQYEHIKIRERTQFIYSISACIPIKELYETMEKIYKTEYLLLSIYRCATPNNIDGTITVVDVTEYLDNIKHRCNNQENIFQRTCWRIQLDNNSRYFELVYRNAQYSIYRRIGRTEISIDLIKSNNENDVLNNYSQFPYNRKLLDWSESWKPWIVNNCIENDKFCPQNIVDYARMIIDIYNLIDVSKLIYEKAISLYPNNGYVIYNYAEFLDYDFGGNHESIQKYYNKSINILGRISISEFGLDKTGVNPGFALKMIIGFILYNEQTTGRNMKNVISSLELIIENKTIKEIALNLDKLDKNDVIEYLNDNIVDINYDMCLRNLAYNICMISSYLKSIEIESKEILTKQKKYPNWLINKIYSRLWKVSNLIDPNNACIVKYWSLFNNNVNKGNLDYLYSFLLG</sequence>
<dbReference type="AlphaFoldDB" id="A0AAV9XZX7"/>
<evidence type="ECO:0000256" key="5">
    <source>
        <dbReference type="ARBA" id="ARBA00022692"/>
    </source>
</evidence>
<evidence type="ECO:0000256" key="6">
    <source>
        <dbReference type="ARBA" id="ARBA00022989"/>
    </source>
</evidence>
<feature type="transmembrane region" description="Helical" evidence="8">
    <location>
        <begin position="361"/>
        <end position="380"/>
    </location>
</feature>
<dbReference type="PANTHER" id="PTHR31488:SF1">
    <property type="entry name" value="C-MANNOSYLTRANSFERASE DPY19L1"/>
    <property type="match status" value="1"/>
</dbReference>
<evidence type="ECO:0000256" key="2">
    <source>
        <dbReference type="ARBA" id="ARBA00008744"/>
    </source>
</evidence>
<keyword evidence="3" id="KW-0328">Glycosyltransferase</keyword>
<feature type="transmembrane region" description="Helical" evidence="8">
    <location>
        <begin position="176"/>
        <end position="198"/>
    </location>
</feature>
<protein>
    <submittedName>
        <fullName evidence="9">Uncharacterized protein</fullName>
    </submittedName>
</protein>
<feature type="transmembrane region" description="Helical" evidence="8">
    <location>
        <begin position="329"/>
        <end position="349"/>
    </location>
</feature>
<feature type="transmembrane region" description="Helical" evidence="8">
    <location>
        <begin position="646"/>
        <end position="669"/>
    </location>
</feature>
<feature type="transmembrane region" description="Helical" evidence="8">
    <location>
        <begin position="32"/>
        <end position="49"/>
    </location>
</feature>
<name>A0AAV9XZX7_9CRYT</name>
<keyword evidence="10" id="KW-1185">Reference proteome</keyword>
<gene>
    <name evidence="9" type="ORF">RS030_1178</name>
</gene>
<keyword evidence="5 8" id="KW-0812">Transmembrane</keyword>
<feature type="transmembrane region" description="Helical" evidence="8">
    <location>
        <begin position="235"/>
        <end position="251"/>
    </location>
</feature>
<comment type="caution">
    <text evidence="9">The sequence shown here is derived from an EMBL/GenBank/DDBJ whole genome shotgun (WGS) entry which is preliminary data.</text>
</comment>
<keyword evidence="6 8" id="KW-1133">Transmembrane helix</keyword>
<evidence type="ECO:0000313" key="9">
    <source>
        <dbReference type="EMBL" id="KAK6589780.1"/>
    </source>
</evidence>
<evidence type="ECO:0000313" key="10">
    <source>
        <dbReference type="Proteomes" id="UP001311799"/>
    </source>
</evidence>
<feature type="transmembrane region" description="Helical" evidence="8">
    <location>
        <begin position="204"/>
        <end position="223"/>
    </location>
</feature>
<dbReference type="InterPro" id="IPR018732">
    <property type="entry name" value="Dpy-19/Dpy-19-like"/>
</dbReference>
<reference evidence="9 10" key="1">
    <citation type="submission" date="2023-10" db="EMBL/GenBank/DDBJ databases">
        <title>Comparative genomics analysis reveals potential genetic determinants of host preference in Cryptosporidium xiaoi.</title>
        <authorList>
            <person name="Xiao L."/>
            <person name="Li J."/>
        </authorList>
    </citation>
    <scope>NUCLEOTIDE SEQUENCE [LARGE SCALE GENOMIC DNA]</scope>
    <source>
        <strain evidence="9 10">52996</strain>
    </source>
</reference>
<feature type="transmembrane region" description="Helical" evidence="8">
    <location>
        <begin position="438"/>
        <end position="458"/>
    </location>
</feature>
<dbReference type="GO" id="GO:0000030">
    <property type="term" value="F:mannosyltransferase activity"/>
    <property type="evidence" value="ECO:0007669"/>
    <property type="project" value="TreeGrafter"/>
</dbReference>
<comment type="subcellular location">
    <subcellularLocation>
        <location evidence="1">Membrane</location>
        <topology evidence="1">Multi-pass membrane protein</topology>
    </subcellularLocation>
</comment>
<evidence type="ECO:0000256" key="3">
    <source>
        <dbReference type="ARBA" id="ARBA00022676"/>
    </source>
</evidence>
<proteinExistence type="inferred from homology"/>
<dbReference type="Pfam" id="PF10034">
    <property type="entry name" value="Dpy19"/>
    <property type="match status" value="1"/>
</dbReference>
<evidence type="ECO:0000256" key="7">
    <source>
        <dbReference type="ARBA" id="ARBA00023136"/>
    </source>
</evidence>
<feature type="transmembrane region" description="Helical" evidence="8">
    <location>
        <begin position="569"/>
        <end position="588"/>
    </location>
</feature>
<dbReference type="Proteomes" id="UP001311799">
    <property type="component" value="Unassembled WGS sequence"/>
</dbReference>
<evidence type="ECO:0000256" key="4">
    <source>
        <dbReference type="ARBA" id="ARBA00022679"/>
    </source>
</evidence>
<keyword evidence="4" id="KW-0808">Transferase</keyword>
<dbReference type="GO" id="GO:0005637">
    <property type="term" value="C:nuclear inner membrane"/>
    <property type="evidence" value="ECO:0007669"/>
    <property type="project" value="TreeGrafter"/>
</dbReference>
<comment type="similarity">
    <text evidence="2">Belongs to the dpy-19 family.</text>
</comment>
<keyword evidence="7 8" id="KW-0472">Membrane</keyword>
<evidence type="ECO:0000256" key="1">
    <source>
        <dbReference type="ARBA" id="ARBA00004141"/>
    </source>
</evidence>
<dbReference type="PANTHER" id="PTHR31488">
    <property type="entry name" value="DPY-19-LIKE 1, LIKE (H. SAPIENS)"/>
    <property type="match status" value="1"/>
</dbReference>